<gene>
    <name evidence="1" type="ORF">Vafri_12394</name>
    <name evidence="2" type="ORF">Vafri_22262</name>
</gene>
<organism evidence="1 3">
    <name type="scientific">Volvox africanus</name>
    <dbReference type="NCBI Taxonomy" id="51714"/>
    <lineage>
        <taxon>Eukaryota</taxon>
        <taxon>Viridiplantae</taxon>
        <taxon>Chlorophyta</taxon>
        <taxon>core chlorophytes</taxon>
        <taxon>Chlorophyceae</taxon>
        <taxon>CS clade</taxon>
        <taxon>Chlamydomonadales</taxon>
        <taxon>Volvocaceae</taxon>
        <taxon>Volvox</taxon>
    </lineage>
</organism>
<reference evidence="1" key="1">
    <citation type="journal article" date="2021" name="Proc. Natl. Acad. Sci. U.S.A.">
        <title>Three genomes in the algal genus Volvox reveal the fate of a haploid sex-determining region after a transition to homothallism.</title>
        <authorList>
            <person name="Yamamoto K."/>
            <person name="Hamaji T."/>
            <person name="Kawai-Toyooka H."/>
            <person name="Matsuzaki R."/>
            <person name="Takahashi F."/>
            <person name="Nishimura Y."/>
            <person name="Kawachi M."/>
            <person name="Noguchi H."/>
            <person name="Minakuchi Y."/>
            <person name="Umen J.G."/>
            <person name="Toyoda A."/>
            <person name="Nozaki H."/>
        </authorList>
    </citation>
    <scope>NUCLEOTIDE SEQUENCE</scope>
    <source>
        <strain evidence="1">NIES-3780</strain>
    </source>
</reference>
<evidence type="ECO:0000313" key="1">
    <source>
        <dbReference type="EMBL" id="GIL57131.1"/>
    </source>
</evidence>
<dbReference type="EMBL" id="BNCO01000026">
    <property type="protein sequence ID" value="GIL57131.1"/>
    <property type="molecule type" value="Genomic_DNA"/>
</dbReference>
<protein>
    <submittedName>
        <fullName evidence="1">Uncharacterized protein</fullName>
    </submittedName>
</protein>
<keyword evidence="3" id="KW-1185">Reference proteome</keyword>
<name>A0A8J4F2M4_9CHLO</name>
<proteinExistence type="predicted"/>
<dbReference type="Proteomes" id="UP000747399">
    <property type="component" value="Unassembled WGS sequence"/>
</dbReference>
<comment type="caution">
    <text evidence="1">The sequence shown here is derived from an EMBL/GenBank/DDBJ whole genome shotgun (WGS) entry which is preliminary data.</text>
</comment>
<evidence type="ECO:0000313" key="3">
    <source>
        <dbReference type="Proteomes" id="UP000747399"/>
    </source>
</evidence>
<dbReference type="AlphaFoldDB" id="A0A8J4F2M4"/>
<evidence type="ECO:0000313" key="2">
    <source>
        <dbReference type="EMBL" id="GIL68968.1"/>
    </source>
</evidence>
<sequence>MVLETVHVTSPGIAAAAAAAAGDVAGNRCRCTAHSTVGACNWSGYTGGEVYDSNSVWDLATGACMAGRCTTVIQCGTLQQELVWQEGIIPQGTVRTSCPGAGALGADAGALVLTLVL</sequence>
<accession>A0A8J4F2M4</accession>
<dbReference type="EMBL" id="BNCO01000211">
    <property type="protein sequence ID" value="GIL68968.1"/>
    <property type="molecule type" value="Genomic_DNA"/>
</dbReference>